<organism evidence="1">
    <name type="scientific">Medicago truncatula</name>
    <name type="common">Barrel medic</name>
    <name type="synonym">Medicago tribuloides</name>
    <dbReference type="NCBI Taxonomy" id="3880"/>
    <lineage>
        <taxon>Eukaryota</taxon>
        <taxon>Viridiplantae</taxon>
        <taxon>Streptophyta</taxon>
        <taxon>Embryophyta</taxon>
        <taxon>Tracheophyta</taxon>
        <taxon>Spermatophyta</taxon>
        <taxon>Magnoliopsida</taxon>
        <taxon>eudicotyledons</taxon>
        <taxon>Gunneridae</taxon>
        <taxon>Pentapetalae</taxon>
        <taxon>rosids</taxon>
        <taxon>fabids</taxon>
        <taxon>Fabales</taxon>
        <taxon>Fabaceae</taxon>
        <taxon>Papilionoideae</taxon>
        <taxon>50 kb inversion clade</taxon>
        <taxon>NPAAA clade</taxon>
        <taxon>Hologalegina</taxon>
        <taxon>IRL clade</taxon>
        <taxon>Trifolieae</taxon>
        <taxon>Medicago</taxon>
    </lineage>
</organism>
<reference evidence="1" key="1">
    <citation type="submission" date="2008-12" db="EMBL/GenBank/DDBJ databases">
        <title>Medicago truncatula full length cdna cloning project.</title>
        <authorList>
            <person name="Moskal W."/>
            <person name="Chan A."/>
            <person name="Cheung F."/>
            <person name="Xiao Y."/>
            <person name="Town C.D."/>
        </authorList>
    </citation>
    <scope>NUCLEOTIDE SEQUENCE</scope>
</reference>
<dbReference type="AlphaFoldDB" id="B7FFV9"/>
<protein>
    <submittedName>
        <fullName evidence="1">Uncharacterized protein</fullName>
    </submittedName>
</protein>
<evidence type="ECO:0000313" key="1">
    <source>
        <dbReference type="EMBL" id="ACJ83551.1"/>
    </source>
</evidence>
<dbReference type="EMBL" id="BT050883">
    <property type="protein sequence ID" value="ACJ83551.1"/>
    <property type="molecule type" value="mRNA"/>
</dbReference>
<proteinExistence type="evidence at transcript level"/>
<sequence>MLLSPLHAILDTCGPHNLALPFVSVIKHHGFVCQVK</sequence>
<accession>B7FFV9</accession>
<name>B7FFV9_MEDTR</name>